<dbReference type="EMBL" id="JAKOGI010000083">
    <property type="protein sequence ID" value="KAJ8444884.1"/>
    <property type="molecule type" value="Genomic_DNA"/>
</dbReference>
<dbReference type="AlphaFoldDB" id="A0A9Q1QKA7"/>
<name>A0A9Q1QKA7_9CARY</name>
<protein>
    <submittedName>
        <fullName evidence="1">Uncharacterized protein</fullName>
    </submittedName>
</protein>
<accession>A0A9Q1QKA7</accession>
<sequence length="176" mass="20516">MPHDSTHPLCVAPHYSPFFFLCLRQPSNETPIAQPFFLLFFPLATVTKCRAHTLVVVTPGLTVAHPQKRIPCHHFWFVAPCGLKVTGGLGEWWRLSDAVFWWLDKFLFWFLFWLLANPIEDCGFLIKARFQALKVELQHQECCSHQRSPMFKVVTPLLPRLRLCNYKLNLHLLETC</sequence>
<keyword evidence="2" id="KW-1185">Reference proteome</keyword>
<proteinExistence type="predicted"/>
<evidence type="ECO:0000313" key="1">
    <source>
        <dbReference type="EMBL" id="KAJ8444884.1"/>
    </source>
</evidence>
<reference evidence="1" key="1">
    <citation type="submission" date="2022-04" db="EMBL/GenBank/DDBJ databases">
        <title>Carnegiea gigantea Genome sequencing and assembly v2.</title>
        <authorList>
            <person name="Copetti D."/>
            <person name="Sanderson M.J."/>
            <person name="Burquez A."/>
            <person name="Wojciechowski M.F."/>
        </authorList>
    </citation>
    <scope>NUCLEOTIDE SEQUENCE</scope>
    <source>
        <strain evidence="1">SGP5-SGP5p</strain>
        <tissue evidence="1">Aerial part</tissue>
    </source>
</reference>
<comment type="caution">
    <text evidence="1">The sequence shown here is derived from an EMBL/GenBank/DDBJ whole genome shotgun (WGS) entry which is preliminary data.</text>
</comment>
<dbReference type="Proteomes" id="UP001153076">
    <property type="component" value="Unassembled WGS sequence"/>
</dbReference>
<gene>
    <name evidence="1" type="ORF">Cgig2_015230</name>
</gene>
<organism evidence="1 2">
    <name type="scientific">Carnegiea gigantea</name>
    <dbReference type="NCBI Taxonomy" id="171969"/>
    <lineage>
        <taxon>Eukaryota</taxon>
        <taxon>Viridiplantae</taxon>
        <taxon>Streptophyta</taxon>
        <taxon>Embryophyta</taxon>
        <taxon>Tracheophyta</taxon>
        <taxon>Spermatophyta</taxon>
        <taxon>Magnoliopsida</taxon>
        <taxon>eudicotyledons</taxon>
        <taxon>Gunneridae</taxon>
        <taxon>Pentapetalae</taxon>
        <taxon>Caryophyllales</taxon>
        <taxon>Cactineae</taxon>
        <taxon>Cactaceae</taxon>
        <taxon>Cactoideae</taxon>
        <taxon>Echinocereeae</taxon>
        <taxon>Carnegiea</taxon>
    </lineage>
</organism>
<evidence type="ECO:0000313" key="2">
    <source>
        <dbReference type="Proteomes" id="UP001153076"/>
    </source>
</evidence>